<dbReference type="SUPFAM" id="SSF50341">
    <property type="entry name" value="CheW-like"/>
    <property type="match status" value="1"/>
</dbReference>
<evidence type="ECO:0000313" key="3">
    <source>
        <dbReference type="Proteomes" id="UP000318431"/>
    </source>
</evidence>
<dbReference type="EMBL" id="VLLB01000001">
    <property type="protein sequence ID" value="TWI70258.1"/>
    <property type="molecule type" value="Genomic_DNA"/>
</dbReference>
<dbReference type="PANTHER" id="PTHR22617:SF43">
    <property type="entry name" value="PROTEIN PILI"/>
    <property type="match status" value="1"/>
</dbReference>
<gene>
    <name evidence="2" type="ORF">IP91_01342</name>
</gene>
<reference evidence="2 3" key="1">
    <citation type="journal article" date="2015" name="Stand. Genomic Sci.">
        <title>Genomic Encyclopedia of Bacterial and Archaeal Type Strains, Phase III: the genomes of soil and plant-associated and newly described type strains.</title>
        <authorList>
            <person name="Whitman W.B."/>
            <person name="Woyke T."/>
            <person name="Klenk H.P."/>
            <person name="Zhou Y."/>
            <person name="Lilburn T.G."/>
            <person name="Beck B.J."/>
            <person name="De Vos P."/>
            <person name="Vandamme P."/>
            <person name="Eisen J.A."/>
            <person name="Garrity G."/>
            <person name="Hugenholtz P."/>
            <person name="Kyrpides N.C."/>
        </authorList>
    </citation>
    <scope>NUCLEOTIDE SEQUENCE [LARGE SCALE GENOMIC DNA]</scope>
    <source>
        <strain evidence="2 3">CGMCC 1.10822</strain>
    </source>
</reference>
<dbReference type="OrthoDB" id="21913at2"/>
<comment type="caution">
    <text evidence="2">The sequence shown here is derived from an EMBL/GenBank/DDBJ whole genome shotgun (WGS) entry which is preliminary data.</text>
</comment>
<sequence length="156" mass="16357">MKVLLFHIGADRYGLRLPAIRSVLPLMALKALPGTPDSVAGLMNLHGALVPVLDVSRIGGSAPAAHRMDTRIVLVDYTAPDGSTQALGLMMERVQGIQEVAEDILVPAGVLGAPFLDRAAGDADGIVQLVEPARMLPEPLRALLFQPDAGAARAPQ</sequence>
<dbReference type="Pfam" id="PF01584">
    <property type="entry name" value="CheW"/>
    <property type="match status" value="1"/>
</dbReference>
<feature type="domain" description="CheW-like" evidence="1">
    <location>
        <begin position="1"/>
        <end position="141"/>
    </location>
</feature>
<dbReference type="AlphaFoldDB" id="A0A562RMH3"/>
<accession>A0A562RMH3</accession>
<dbReference type="GO" id="GO:0007165">
    <property type="term" value="P:signal transduction"/>
    <property type="evidence" value="ECO:0007669"/>
    <property type="project" value="InterPro"/>
</dbReference>
<dbReference type="Gene3D" id="2.40.50.180">
    <property type="entry name" value="CheA-289, Domain 4"/>
    <property type="match status" value="1"/>
</dbReference>
<organism evidence="2 3">
    <name type="scientific">Pseudoduganella lurida</name>
    <dbReference type="NCBI Taxonomy" id="1036180"/>
    <lineage>
        <taxon>Bacteria</taxon>
        <taxon>Pseudomonadati</taxon>
        <taxon>Pseudomonadota</taxon>
        <taxon>Betaproteobacteria</taxon>
        <taxon>Burkholderiales</taxon>
        <taxon>Oxalobacteraceae</taxon>
        <taxon>Telluria group</taxon>
        <taxon>Pseudoduganella</taxon>
    </lineage>
</organism>
<dbReference type="SMART" id="SM00260">
    <property type="entry name" value="CheW"/>
    <property type="match status" value="1"/>
</dbReference>
<dbReference type="Proteomes" id="UP000318431">
    <property type="component" value="Unassembled WGS sequence"/>
</dbReference>
<name>A0A562RMH3_9BURK</name>
<dbReference type="InterPro" id="IPR039315">
    <property type="entry name" value="CheW"/>
</dbReference>
<dbReference type="GO" id="GO:0005829">
    <property type="term" value="C:cytosol"/>
    <property type="evidence" value="ECO:0007669"/>
    <property type="project" value="TreeGrafter"/>
</dbReference>
<dbReference type="PANTHER" id="PTHR22617">
    <property type="entry name" value="CHEMOTAXIS SENSOR HISTIDINE KINASE-RELATED"/>
    <property type="match status" value="1"/>
</dbReference>
<dbReference type="InterPro" id="IPR002545">
    <property type="entry name" value="CheW-lke_dom"/>
</dbReference>
<dbReference type="RefSeq" id="WP_145647934.1">
    <property type="nucleotide sequence ID" value="NZ_VLLB01000001.1"/>
</dbReference>
<dbReference type="GO" id="GO:0006935">
    <property type="term" value="P:chemotaxis"/>
    <property type="evidence" value="ECO:0007669"/>
    <property type="project" value="InterPro"/>
</dbReference>
<dbReference type="PROSITE" id="PS50851">
    <property type="entry name" value="CHEW"/>
    <property type="match status" value="1"/>
</dbReference>
<protein>
    <submittedName>
        <fullName evidence="2">Chemotaxis-related protein WspB</fullName>
    </submittedName>
</protein>
<keyword evidence="3" id="KW-1185">Reference proteome</keyword>
<dbReference type="InterPro" id="IPR036061">
    <property type="entry name" value="CheW-like_dom_sf"/>
</dbReference>
<evidence type="ECO:0000313" key="2">
    <source>
        <dbReference type="EMBL" id="TWI70258.1"/>
    </source>
</evidence>
<evidence type="ECO:0000259" key="1">
    <source>
        <dbReference type="PROSITE" id="PS50851"/>
    </source>
</evidence>
<proteinExistence type="predicted"/>